<dbReference type="PROSITE" id="PS00895">
    <property type="entry name" value="3_HYDROXYISOBUT_DH"/>
    <property type="match status" value="1"/>
</dbReference>
<dbReference type="PIRSF" id="PIRSF000103">
    <property type="entry name" value="HIBADH"/>
    <property type="match status" value="1"/>
</dbReference>
<name>A0A1F7UJZ2_9BACT</name>
<dbReference type="Gene3D" id="3.40.50.720">
    <property type="entry name" value="NAD(P)-binding Rossmann-like Domain"/>
    <property type="match status" value="1"/>
</dbReference>
<dbReference type="GO" id="GO:0006098">
    <property type="term" value="P:pentose-phosphate shunt"/>
    <property type="evidence" value="ECO:0007669"/>
    <property type="project" value="InterPro"/>
</dbReference>
<evidence type="ECO:0000256" key="2">
    <source>
        <dbReference type="ARBA" id="ARBA00023002"/>
    </source>
</evidence>
<dbReference type="Pfam" id="PF03446">
    <property type="entry name" value="NAD_binding_2"/>
    <property type="match status" value="1"/>
</dbReference>
<evidence type="ECO:0000256" key="1">
    <source>
        <dbReference type="ARBA" id="ARBA00008419"/>
    </source>
</evidence>
<feature type="active site" evidence="4">
    <location>
        <position position="172"/>
    </location>
</feature>
<reference evidence="7 8" key="1">
    <citation type="journal article" date="2016" name="Nat. Commun.">
        <title>Thousands of microbial genomes shed light on interconnected biogeochemical processes in an aquifer system.</title>
        <authorList>
            <person name="Anantharaman K."/>
            <person name="Brown C.T."/>
            <person name="Hug L.A."/>
            <person name="Sharon I."/>
            <person name="Castelle C.J."/>
            <person name="Probst A.J."/>
            <person name="Thomas B.C."/>
            <person name="Singh A."/>
            <person name="Wilkins M.J."/>
            <person name="Karaoz U."/>
            <person name="Brodie E.L."/>
            <person name="Williams K.H."/>
            <person name="Hubbard S.S."/>
            <person name="Banfield J.F."/>
        </authorList>
    </citation>
    <scope>NUCLEOTIDE SEQUENCE [LARGE SCALE GENOMIC DNA]</scope>
</reference>
<gene>
    <name evidence="7" type="ORF">A3J43_00955</name>
</gene>
<accession>A0A1F7UJZ2</accession>
<comment type="caution">
    <text evidence="7">The sequence shown here is derived from an EMBL/GenBank/DDBJ whole genome shotgun (WGS) entry which is preliminary data.</text>
</comment>
<protein>
    <submittedName>
        <fullName evidence="7">6-phosphogluconate dehydrogenase (Decarboxylating)</fullName>
    </submittedName>
</protein>
<dbReference type="GO" id="GO:0050661">
    <property type="term" value="F:NADP binding"/>
    <property type="evidence" value="ECO:0007669"/>
    <property type="project" value="InterPro"/>
</dbReference>
<feature type="domain" description="6-phosphogluconate dehydrogenase C-terminal" evidence="5">
    <location>
        <begin position="168"/>
        <end position="275"/>
    </location>
</feature>
<evidence type="ECO:0000313" key="7">
    <source>
        <dbReference type="EMBL" id="OGL78592.1"/>
    </source>
</evidence>
<organism evidence="7 8">
    <name type="scientific">Candidatus Uhrbacteria bacterium RIFCSPHIGHO2_12_FULL_54_23</name>
    <dbReference type="NCBI Taxonomy" id="1802397"/>
    <lineage>
        <taxon>Bacteria</taxon>
        <taxon>Candidatus Uhriibacteriota</taxon>
    </lineage>
</organism>
<dbReference type="InterPro" id="IPR002204">
    <property type="entry name" value="3-OH-isobutyrate_DH-rel_CS"/>
</dbReference>
<dbReference type="STRING" id="1802397.A3J43_00955"/>
<keyword evidence="2" id="KW-0560">Oxidoreductase</keyword>
<sequence>MTIGFIGLGKMGKAMALRLLKSGVQVVAYNRSADAYPAVKKAGAVIASSAQDVARRLKGKKIIWLMVPQGRTVDQLISLSVNQLKRGDIIIDGGNSNYLDSQRRAKQLKKRGIYFLDIGTSGGITGARDGWCFMAGGDRKAFKHIEPLLKIMSRPRSGYLYCGLSGAGHLVKTMHNGIEVGMMEAIAEGLAVLERSPLKLDLAKVADVWTKKSIIDSRLVAWARAALKEKNFKHLAPYVEGGTTGNWALEEARRRGVRVPAIKASLNERARSRNGKGAFAHKMVAALRKEFGGHPVRLVSRLR</sequence>
<dbReference type="InterPro" id="IPR013328">
    <property type="entry name" value="6PGD_dom2"/>
</dbReference>
<dbReference type="PRINTS" id="PR00076">
    <property type="entry name" value="6PGDHDRGNASE"/>
</dbReference>
<evidence type="ECO:0000256" key="4">
    <source>
        <dbReference type="PIRSR" id="PIRSR000103-1"/>
    </source>
</evidence>
<dbReference type="SUPFAM" id="SSF48179">
    <property type="entry name" value="6-phosphogluconate dehydrogenase C-terminal domain-like"/>
    <property type="match status" value="1"/>
</dbReference>
<dbReference type="InterPro" id="IPR006115">
    <property type="entry name" value="6PGDH_NADP-bd"/>
</dbReference>
<dbReference type="Gene3D" id="1.10.1040.10">
    <property type="entry name" value="N-(1-d-carboxylethyl)-l-norvaline Dehydrogenase, domain 2"/>
    <property type="match status" value="1"/>
</dbReference>
<dbReference type="SUPFAM" id="SSF51735">
    <property type="entry name" value="NAD(P)-binding Rossmann-fold domains"/>
    <property type="match status" value="1"/>
</dbReference>
<evidence type="ECO:0000256" key="3">
    <source>
        <dbReference type="ARBA" id="ARBA00023064"/>
    </source>
</evidence>
<dbReference type="GO" id="GO:0016054">
    <property type="term" value="P:organic acid catabolic process"/>
    <property type="evidence" value="ECO:0007669"/>
    <property type="project" value="UniProtKB-ARBA"/>
</dbReference>
<proteinExistence type="inferred from homology"/>
<dbReference type="NCBIfam" id="NF007161">
    <property type="entry name" value="PRK09599.1"/>
    <property type="match status" value="1"/>
</dbReference>
<dbReference type="Pfam" id="PF00393">
    <property type="entry name" value="6PGD"/>
    <property type="match status" value="1"/>
</dbReference>
<dbReference type="InterPro" id="IPR008927">
    <property type="entry name" value="6-PGluconate_DH-like_C_sf"/>
</dbReference>
<dbReference type="InterPro" id="IPR006114">
    <property type="entry name" value="6PGDH_C"/>
</dbReference>
<keyword evidence="3" id="KW-0311">Gluconate utilization</keyword>
<dbReference type="PANTHER" id="PTHR11811">
    <property type="entry name" value="6-PHOSPHOGLUCONATE DEHYDROGENASE"/>
    <property type="match status" value="1"/>
</dbReference>
<dbReference type="InterPro" id="IPR036291">
    <property type="entry name" value="NAD(P)-bd_dom_sf"/>
</dbReference>
<evidence type="ECO:0000259" key="5">
    <source>
        <dbReference type="Pfam" id="PF00393"/>
    </source>
</evidence>
<evidence type="ECO:0000313" key="8">
    <source>
        <dbReference type="Proteomes" id="UP000176604"/>
    </source>
</evidence>
<dbReference type="AlphaFoldDB" id="A0A1F7UJZ2"/>
<dbReference type="InterPro" id="IPR004849">
    <property type="entry name" value="6DGDH_YqeC"/>
</dbReference>
<dbReference type="GO" id="GO:0004616">
    <property type="term" value="F:phosphogluconate dehydrogenase (decarboxylating) activity"/>
    <property type="evidence" value="ECO:0007669"/>
    <property type="project" value="InterPro"/>
</dbReference>
<feature type="domain" description="6-phosphogluconate dehydrogenase NADP-binding" evidence="6">
    <location>
        <begin position="2"/>
        <end position="154"/>
    </location>
</feature>
<comment type="similarity">
    <text evidence="1">Belongs to the 6-phosphogluconate dehydrogenase family.</text>
</comment>
<dbReference type="GO" id="GO:0019521">
    <property type="term" value="P:D-gluconate metabolic process"/>
    <property type="evidence" value="ECO:0007669"/>
    <property type="project" value="UniProtKB-KW"/>
</dbReference>
<dbReference type="InterPro" id="IPR015815">
    <property type="entry name" value="HIBADH-related"/>
</dbReference>
<dbReference type="InterPro" id="IPR006183">
    <property type="entry name" value="Pgluconate_DH"/>
</dbReference>
<evidence type="ECO:0000259" key="6">
    <source>
        <dbReference type="Pfam" id="PF03446"/>
    </source>
</evidence>
<dbReference type="Proteomes" id="UP000176604">
    <property type="component" value="Unassembled WGS sequence"/>
</dbReference>
<dbReference type="EMBL" id="MGEF01000028">
    <property type="protein sequence ID" value="OGL78592.1"/>
    <property type="molecule type" value="Genomic_DNA"/>
</dbReference>
<dbReference type="NCBIfam" id="TIGR00872">
    <property type="entry name" value="gnd_rel"/>
    <property type="match status" value="1"/>
</dbReference>